<reference evidence="8" key="1">
    <citation type="submission" date="2021-10" db="EMBL/GenBank/DDBJ databases">
        <title>Tropical sea cucumber genome reveals ecological adaptation and Cuvierian tubules defense mechanism.</title>
        <authorList>
            <person name="Chen T."/>
        </authorList>
    </citation>
    <scope>NUCLEOTIDE SEQUENCE</scope>
    <source>
        <strain evidence="8">Nanhai2018</strain>
        <tissue evidence="8">Muscle</tissue>
    </source>
</reference>
<evidence type="ECO:0000256" key="1">
    <source>
        <dbReference type="ARBA" id="ARBA00022729"/>
    </source>
</evidence>
<dbReference type="PROSITE" id="PS50287">
    <property type="entry name" value="SRCR_2"/>
    <property type="match status" value="2"/>
</dbReference>
<dbReference type="AlphaFoldDB" id="A0A9Q1BJ71"/>
<dbReference type="InterPro" id="IPR001190">
    <property type="entry name" value="SRCR"/>
</dbReference>
<feature type="chain" id="PRO_5040114022" evidence="6">
    <location>
        <begin position="22"/>
        <end position="235"/>
    </location>
</feature>
<feature type="signal peptide" evidence="6">
    <location>
        <begin position="1"/>
        <end position="21"/>
    </location>
</feature>
<dbReference type="PANTHER" id="PTHR48071">
    <property type="entry name" value="SRCR DOMAIN-CONTAINING PROTEIN"/>
    <property type="match status" value="1"/>
</dbReference>
<dbReference type="Gene3D" id="3.10.250.10">
    <property type="entry name" value="SRCR-like domain"/>
    <property type="match status" value="2"/>
</dbReference>
<dbReference type="EMBL" id="JAIZAY010000016">
    <property type="protein sequence ID" value="KAJ8027596.1"/>
    <property type="molecule type" value="Genomic_DNA"/>
</dbReference>
<dbReference type="SMART" id="SM00202">
    <property type="entry name" value="SR"/>
    <property type="match status" value="2"/>
</dbReference>
<keyword evidence="3 5" id="KW-1015">Disulfide bond</keyword>
<sequence>MLLGLSWLFSWLGFIVRVSSSSQIRLKGGNDTSGRVEVFLDGKWGTVCGDDSWGYNEAIVVCRQLGFPSALEATTNTLFGEGQGKTHLTDVVCEGHEKSILQCPGSRNHKCGHAEDAGVVCSLNVRLADGNETAGRVEVFFNGSWGTVCDDSWDIQDATVVCRQLGFPVALEATSKSFFGESQERIHFDEVACNGNEHSIFECPQSNVDQNCGNREDAGVICSAGNFHFYSKCTL</sequence>
<evidence type="ECO:0000256" key="3">
    <source>
        <dbReference type="ARBA" id="ARBA00023157"/>
    </source>
</evidence>
<keyword evidence="2" id="KW-0677">Repeat</keyword>
<organism evidence="8 9">
    <name type="scientific">Holothuria leucospilota</name>
    <name type="common">Black long sea cucumber</name>
    <name type="synonym">Mertensiothuria leucospilota</name>
    <dbReference type="NCBI Taxonomy" id="206669"/>
    <lineage>
        <taxon>Eukaryota</taxon>
        <taxon>Metazoa</taxon>
        <taxon>Echinodermata</taxon>
        <taxon>Eleutherozoa</taxon>
        <taxon>Echinozoa</taxon>
        <taxon>Holothuroidea</taxon>
        <taxon>Aspidochirotacea</taxon>
        <taxon>Aspidochirotida</taxon>
        <taxon>Holothuriidae</taxon>
        <taxon>Holothuria</taxon>
    </lineage>
</organism>
<dbReference type="PRINTS" id="PR00258">
    <property type="entry name" value="SPERACTRCPTR"/>
</dbReference>
<dbReference type="PANTHER" id="PTHR48071:SF18">
    <property type="entry name" value="DELETED IN MALIGNANT BRAIN TUMORS 1 PROTEIN-RELATED"/>
    <property type="match status" value="1"/>
</dbReference>
<feature type="disulfide bond" evidence="5">
    <location>
        <begin position="193"/>
        <end position="203"/>
    </location>
</feature>
<keyword evidence="4" id="KW-0325">Glycoprotein</keyword>
<accession>A0A9Q1BJ71</accession>
<evidence type="ECO:0000256" key="4">
    <source>
        <dbReference type="ARBA" id="ARBA00023180"/>
    </source>
</evidence>
<evidence type="ECO:0000259" key="7">
    <source>
        <dbReference type="PROSITE" id="PS50287"/>
    </source>
</evidence>
<name>A0A9Q1BJ71_HOLLE</name>
<comment type="caution">
    <text evidence="5">Lacks conserved residue(s) required for the propagation of feature annotation.</text>
</comment>
<dbReference type="OrthoDB" id="536948at2759"/>
<dbReference type="Pfam" id="PF00530">
    <property type="entry name" value="SRCR"/>
    <property type="match status" value="2"/>
</dbReference>
<gene>
    <name evidence="8" type="ORF">HOLleu_32786</name>
</gene>
<evidence type="ECO:0000256" key="2">
    <source>
        <dbReference type="ARBA" id="ARBA00022737"/>
    </source>
</evidence>
<evidence type="ECO:0000256" key="6">
    <source>
        <dbReference type="SAM" id="SignalP"/>
    </source>
</evidence>
<keyword evidence="1 6" id="KW-0732">Signal</keyword>
<dbReference type="InterPro" id="IPR036772">
    <property type="entry name" value="SRCR-like_dom_sf"/>
</dbReference>
<feature type="disulfide bond" evidence="5">
    <location>
        <begin position="93"/>
        <end position="103"/>
    </location>
</feature>
<evidence type="ECO:0000256" key="5">
    <source>
        <dbReference type="PROSITE-ProRule" id="PRU00196"/>
    </source>
</evidence>
<feature type="domain" description="SRCR" evidence="7">
    <location>
        <begin position="24"/>
        <end position="122"/>
    </location>
</feature>
<dbReference type="FunFam" id="3.10.250.10:FF:000006">
    <property type="entry name" value="neurotrypsin isoform X2"/>
    <property type="match status" value="1"/>
</dbReference>
<dbReference type="Proteomes" id="UP001152320">
    <property type="component" value="Chromosome 16"/>
</dbReference>
<evidence type="ECO:0000313" key="9">
    <source>
        <dbReference type="Proteomes" id="UP001152320"/>
    </source>
</evidence>
<dbReference type="GO" id="GO:0016020">
    <property type="term" value="C:membrane"/>
    <property type="evidence" value="ECO:0007669"/>
    <property type="project" value="InterPro"/>
</dbReference>
<keyword evidence="9" id="KW-1185">Reference proteome</keyword>
<protein>
    <submittedName>
        <fullName evidence="8">Deleted in malignant brain tumors 1 protein</fullName>
    </submittedName>
</protein>
<comment type="caution">
    <text evidence="8">The sequence shown here is derived from an EMBL/GenBank/DDBJ whole genome shotgun (WGS) entry which is preliminary data.</text>
</comment>
<proteinExistence type="predicted"/>
<dbReference type="SUPFAM" id="SSF56487">
    <property type="entry name" value="SRCR-like"/>
    <property type="match status" value="2"/>
</dbReference>
<dbReference type="FunFam" id="3.10.250.10:FF:000001">
    <property type="entry name" value="Lysyl oxidase 4 isoform X1"/>
    <property type="match status" value="1"/>
</dbReference>
<evidence type="ECO:0000313" key="8">
    <source>
        <dbReference type="EMBL" id="KAJ8027596.1"/>
    </source>
</evidence>
<feature type="domain" description="SRCR" evidence="7">
    <location>
        <begin position="125"/>
        <end position="223"/>
    </location>
</feature>